<dbReference type="InterPro" id="IPR001387">
    <property type="entry name" value="Cro/C1-type_HTH"/>
</dbReference>
<dbReference type="PANTHER" id="PTHR47691:SF3">
    <property type="entry name" value="HTH-TYPE TRANSCRIPTIONAL REGULATOR RV0890C-RELATED"/>
    <property type="match status" value="1"/>
</dbReference>
<feature type="region of interest" description="Disordered" evidence="1">
    <location>
        <begin position="782"/>
        <end position="803"/>
    </location>
</feature>
<dbReference type="Pfam" id="PF25872">
    <property type="entry name" value="HTH_77"/>
    <property type="match status" value="1"/>
</dbReference>
<dbReference type="InterPro" id="IPR011990">
    <property type="entry name" value="TPR-like_helical_dom_sf"/>
</dbReference>
<evidence type="ECO:0000259" key="2">
    <source>
        <dbReference type="PROSITE" id="PS50943"/>
    </source>
</evidence>
<protein>
    <submittedName>
        <fullName evidence="3">Helix-turn-helix domain-containing protein</fullName>
    </submittedName>
</protein>
<dbReference type="EMBL" id="WHPC01000002">
    <property type="protein sequence ID" value="MPV35639.1"/>
    <property type="molecule type" value="Genomic_DNA"/>
</dbReference>
<evidence type="ECO:0000256" key="1">
    <source>
        <dbReference type="SAM" id="MobiDB-lite"/>
    </source>
</evidence>
<dbReference type="Proteomes" id="UP000437709">
    <property type="component" value="Unassembled WGS sequence"/>
</dbReference>
<dbReference type="OrthoDB" id="3691954at2"/>
<comment type="caution">
    <text evidence="3">The sequence shown here is derived from an EMBL/GenBank/DDBJ whole genome shotgun (WGS) entry which is preliminary data.</text>
</comment>
<evidence type="ECO:0000313" key="4">
    <source>
        <dbReference type="Proteomes" id="UP000437709"/>
    </source>
</evidence>
<accession>A0A6N7EC02</accession>
<sequence>MDRERSVATTGAPDAFADRLRHLREAAGLSQEELAQRARISTDAVSALERGTRTHPYPSTVRSLADALALDPAERARLIASLPTRGGRSEQQSPPERQAVRSPLPRPPTSLLGRDDDLITLAALLTDRPLVTLTGPGGVGKSRLGTAVAERVATRLRDGVAWVALAPVIDESLVLPAIGQALGEIGAGAGAPDVLAALAELQLLLVVDNLEHLRGAPLIIADVLAHCPGVRVLATSRAPLRIRGETEFPVTPLALPESGVTDPQTLRASPAAALLLERGRAVRPGLVFTERDAAAVVQICQRLAGLPLALELAAVGLRSLTPAELLDNLEEVLDVAGPVDLPARQHTMRATLDWSYGLLREQERTALRRLSVFTGGFTVSAARAVLEASDVVASIDRLVTQSLLVAHPQQDGHTRYELLGPVARYARSLLTPDEALDVGQRHCRHFLEIAERADLHRQQGQRERLHHLSAEDGNIGAAVDWAVRHDHHALAARFSWALWRYWWLRGQVVPARRLVEEILAADLPDAARSHALVAATALAEPDVGTTLVRERCLEALELARRADDVEVEAAARTRLGLLALEQNDPASAENHFRDGAEAGGRASGAGAWFAAACLVFLGAARRHRHDDLGAAEAARAGLSAAEQEGDRTLVTVALYNLAQAERALGRDASARTHLAEAVVTARDLGDAANLSYLLDAMAMLDSAEGDHGRAATLLGAAANLRKVIGTAVYGYYAPDLVARDAAVEVSRSALGVDRFDAEHRAGAVLDIEAAAALALHGHDAGQADGVDAGSPGGGEHDRDSLTP</sequence>
<name>A0A6N7EC02_9MICO</name>
<proteinExistence type="predicted"/>
<feature type="region of interest" description="Disordered" evidence="1">
    <location>
        <begin position="82"/>
        <end position="112"/>
    </location>
</feature>
<dbReference type="SUPFAM" id="SSF47413">
    <property type="entry name" value="lambda repressor-like DNA-binding domains"/>
    <property type="match status" value="1"/>
</dbReference>
<dbReference type="Gene3D" id="1.10.260.40">
    <property type="entry name" value="lambda repressor-like DNA-binding domains"/>
    <property type="match status" value="1"/>
</dbReference>
<dbReference type="PANTHER" id="PTHR47691">
    <property type="entry name" value="REGULATOR-RELATED"/>
    <property type="match status" value="1"/>
</dbReference>
<dbReference type="InterPro" id="IPR027417">
    <property type="entry name" value="P-loop_NTPase"/>
</dbReference>
<reference evidence="3 4" key="1">
    <citation type="submission" date="2019-10" db="EMBL/GenBank/DDBJ databases">
        <title>Georgenia wutianyii sp. nov. and Georgenia yuyongxinii sp. nov. isolated from plateau pika (Ochotona curzoniae) in the Qinghai-Tibet plateau of China.</title>
        <authorList>
            <person name="Tian Z."/>
        </authorList>
    </citation>
    <scope>NUCLEOTIDE SEQUENCE [LARGE SCALE GENOMIC DNA]</scope>
    <source>
        <strain evidence="3 4">JCM 19765</strain>
    </source>
</reference>
<dbReference type="CDD" id="cd00093">
    <property type="entry name" value="HTH_XRE"/>
    <property type="match status" value="1"/>
</dbReference>
<dbReference type="SMART" id="SM00530">
    <property type="entry name" value="HTH_XRE"/>
    <property type="match status" value="1"/>
</dbReference>
<dbReference type="Gene3D" id="1.25.40.10">
    <property type="entry name" value="Tetratricopeptide repeat domain"/>
    <property type="match status" value="1"/>
</dbReference>
<dbReference type="RefSeq" id="WP_152195991.1">
    <property type="nucleotide sequence ID" value="NZ_VUKD01000004.1"/>
</dbReference>
<dbReference type="SUPFAM" id="SSF48452">
    <property type="entry name" value="TPR-like"/>
    <property type="match status" value="1"/>
</dbReference>
<dbReference type="SUPFAM" id="SSF52540">
    <property type="entry name" value="P-loop containing nucleoside triphosphate hydrolases"/>
    <property type="match status" value="1"/>
</dbReference>
<evidence type="ECO:0000313" key="3">
    <source>
        <dbReference type="EMBL" id="MPV35639.1"/>
    </source>
</evidence>
<dbReference type="Gene3D" id="3.40.50.300">
    <property type="entry name" value="P-loop containing nucleotide triphosphate hydrolases"/>
    <property type="match status" value="1"/>
</dbReference>
<dbReference type="InterPro" id="IPR058852">
    <property type="entry name" value="HTH_77"/>
</dbReference>
<dbReference type="PRINTS" id="PR00364">
    <property type="entry name" value="DISEASERSIST"/>
</dbReference>
<keyword evidence="4" id="KW-1185">Reference proteome</keyword>
<dbReference type="AlphaFoldDB" id="A0A6N7EC02"/>
<feature type="compositionally biased region" description="Basic and acidic residues" evidence="1">
    <location>
        <begin position="794"/>
        <end position="803"/>
    </location>
</feature>
<dbReference type="Pfam" id="PF13560">
    <property type="entry name" value="HTH_31"/>
    <property type="match status" value="1"/>
</dbReference>
<dbReference type="PROSITE" id="PS50943">
    <property type="entry name" value="HTH_CROC1"/>
    <property type="match status" value="1"/>
</dbReference>
<dbReference type="GO" id="GO:0003677">
    <property type="term" value="F:DNA binding"/>
    <property type="evidence" value="ECO:0007669"/>
    <property type="project" value="InterPro"/>
</dbReference>
<dbReference type="InterPro" id="IPR010982">
    <property type="entry name" value="Lambda_DNA-bd_dom_sf"/>
</dbReference>
<gene>
    <name evidence="3" type="ORF">GB881_01000</name>
</gene>
<feature type="domain" description="HTH cro/C1-type" evidence="2">
    <location>
        <begin position="20"/>
        <end position="75"/>
    </location>
</feature>
<organism evidence="3 4">
    <name type="scientific">Georgenia subflava</name>
    <dbReference type="NCBI Taxonomy" id="1622177"/>
    <lineage>
        <taxon>Bacteria</taxon>
        <taxon>Bacillati</taxon>
        <taxon>Actinomycetota</taxon>
        <taxon>Actinomycetes</taxon>
        <taxon>Micrococcales</taxon>
        <taxon>Bogoriellaceae</taxon>
        <taxon>Georgenia</taxon>
    </lineage>
</organism>